<organism evidence="1 2">
    <name type="scientific">Caballeronia calidae</name>
    <dbReference type="NCBI Taxonomy" id="1777139"/>
    <lineage>
        <taxon>Bacteria</taxon>
        <taxon>Pseudomonadati</taxon>
        <taxon>Pseudomonadota</taxon>
        <taxon>Betaproteobacteria</taxon>
        <taxon>Burkholderiales</taxon>
        <taxon>Burkholderiaceae</taxon>
        <taxon>Caballeronia</taxon>
    </lineage>
</organism>
<name>A0A158EJ90_9BURK</name>
<sequence>MIHLDGETANEIAKIASKKFGKAIQLTVVGENPGKI</sequence>
<reference evidence="1" key="1">
    <citation type="submission" date="2016-01" db="EMBL/GenBank/DDBJ databases">
        <authorList>
            <person name="Peeters C."/>
        </authorList>
    </citation>
    <scope>NUCLEOTIDE SEQUENCE</scope>
    <source>
        <strain evidence="1">LMG 29321</strain>
    </source>
</reference>
<comment type="caution">
    <text evidence="1">The sequence shown here is derived from an EMBL/GenBank/DDBJ whole genome shotgun (WGS) entry which is preliminary data.</text>
</comment>
<dbReference type="Proteomes" id="UP000071859">
    <property type="component" value="Unassembled WGS sequence"/>
</dbReference>
<dbReference type="EMBL" id="FCOX02000146">
    <property type="protein sequence ID" value="SAL06919.1"/>
    <property type="molecule type" value="Genomic_DNA"/>
</dbReference>
<evidence type="ECO:0000313" key="2">
    <source>
        <dbReference type="Proteomes" id="UP000071859"/>
    </source>
</evidence>
<gene>
    <name evidence="1" type="ORF">AWB78_08318</name>
</gene>
<evidence type="ECO:0000313" key="1">
    <source>
        <dbReference type="EMBL" id="SAL06919.1"/>
    </source>
</evidence>
<keyword evidence="2" id="KW-1185">Reference proteome</keyword>
<protein>
    <submittedName>
        <fullName evidence="1">Uncharacterized protein</fullName>
    </submittedName>
</protein>
<accession>A0A158EJ90</accession>
<proteinExistence type="predicted"/>
<dbReference type="AlphaFoldDB" id="A0A158EJ90"/>